<keyword evidence="2" id="KW-1185">Reference proteome</keyword>
<dbReference type="Proteomes" id="UP001151760">
    <property type="component" value="Unassembled WGS sequence"/>
</dbReference>
<protein>
    <submittedName>
        <fullName evidence="1">Uncharacterized protein</fullName>
    </submittedName>
</protein>
<sequence>MPLGPVREYVIICSLLIELNHSQINRLCNLSECIEHPGKIRHESNLGLVEFITIRVIGIQIIDLISSISDKVLQIVKTDMVKYDVEVESSEESADEIDKLTEHEADQHWYMQVFAHLTSEQIASIHHEEFNLLPKIFLLYGVDSQEHKFQLEGLGE</sequence>
<comment type="caution">
    <text evidence="1">The sequence shown here is derived from an EMBL/GenBank/DDBJ whole genome shotgun (WGS) entry which is preliminary data.</text>
</comment>
<evidence type="ECO:0000313" key="1">
    <source>
        <dbReference type="EMBL" id="GJT52475.1"/>
    </source>
</evidence>
<dbReference type="EMBL" id="BQNB010016499">
    <property type="protein sequence ID" value="GJT52475.1"/>
    <property type="molecule type" value="Genomic_DNA"/>
</dbReference>
<reference evidence="1" key="2">
    <citation type="submission" date="2022-01" db="EMBL/GenBank/DDBJ databases">
        <authorList>
            <person name="Yamashiro T."/>
            <person name="Shiraishi A."/>
            <person name="Satake H."/>
            <person name="Nakayama K."/>
        </authorList>
    </citation>
    <scope>NUCLEOTIDE SEQUENCE</scope>
</reference>
<reference evidence="1" key="1">
    <citation type="journal article" date="2022" name="Int. J. Mol. Sci.">
        <title>Draft Genome of Tanacetum Coccineum: Genomic Comparison of Closely Related Tanacetum-Family Plants.</title>
        <authorList>
            <person name="Yamashiro T."/>
            <person name="Shiraishi A."/>
            <person name="Nakayama K."/>
            <person name="Satake H."/>
        </authorList>
    </citation>
    <scope>NUCLEOTIDE SEQUENCE</scope>
</reference>
<name>A0ABQ5ENL9_9ASTR</name>
<organism evidence="1 2">
    <name type="scientific">Tanacetum coccineum</name>
    <dbReference type="NCBI Taxonomy" id="301880"/>
    <lineage>
        <taxon>Eukaryota</taxon>
        <taxon>Viridiplantae</taxon>
        <taxon>Streptophyta</taxon>
        <taxon>Embryophyta</taxon>
        <taxon>Tracheophyta</taxon>
        <taxon>Spermatophyta</taxon>
        <taxon>Magnoliopsida</taxon>
        <taxon>eudicotyledons</taxon>
        <taxon>Gunneridae</taxon>
        <taxon>Pentapetalae</taxon>
        <taxon>asterids</taxon>
        <taxon>campanulids</taxon>
        <taxon>Asterales</taxon>
        <taxon>Asteraceae</taxon>
        <taxon>Asteroideae</taxon>
        <taxon>Anthemideae</taxon>
        <taxon>Anthemidinae</taxon>
        <taxon>Tanacetum</taxon>
    </lineage>
</organism>
<proteinExistence type="predicted"/>
<gene>
    <name evidence="1" type="ORF">Tco_0978632</name>
</gene>
<accession>A0ABQ5ENL9</accession>
<evidence type="ECO:0000313" key="2">
    <source>
        <dbReference type="Proteomes" id="UP001151760"/>
    </source>
</evidence>